<evidence type="ECO:0000313" key="2">
    <source>
        <dbReference type="Proteomes" id="UP001470023"/>
    </source>
</evidence>
<dbReference type="EMBL" id="JBEPAZ010000013">
    <property type="protein sequence ID" value="MER6429490.1"/>
    <property type="molecule type" value="Genomic_DNA"/>
</dbReference>
<organism evidence="1 2">
    <name type="scientific">Streptomyces sp. 900105245</name>
    <dbReference type="NCBI Taxonomy" id="3154379"/>
    <lineage>
        <taxon>Bacteria</taxon>
        <taxon>Bacillati</taxon>
        <taxon>Actinomycetota</taxon>
        <taxon>Actinomycetes</taxon>
        <taxon>Kitasatosporales</taxon>
        <taxon>Streptomycetaceae</taxon>
        <taxon>Streptomyces</taxon>
    </lineage>
</organism>
<evidence type="ECO:0000313" key="1">
    <source>
        <dbReference type="EMBL" id="MER6429490.1"/>
    </source>
</evidence>
<name>A0ABV1U703_9ACTN</name>
<proteinExistence type="predicted"/>
<sequence length="49" mass="5753">MTVIAVLLLPVLGILLYGLDQVEDRWVVRPPRSRHARPRRRHRMKAGRP</sequence>
<dbReference type="Proteomes" id="UP001470023">
    <property type="component" value="Unassembled WGS sequence"/>
</dbReference>
<keyword evidence="2" id="KW-1185">Reference proteome</keyword>
<gene>
    <name evidence="1" type="ORF">ABT272_17365</name>
</gene>
<dbReference type="RefSeq" id="WP_158075337.1">
    <property type="nucleotide sequence ID" value="NZ_JBEOYA010000109.1"/>
</dbReference>
<reference evidence="1 2" key="1">
    <citation type="submission" date="2024-06" db="EMBL/GenBank/DDBJ databases">
        <title>The Natural Products Discovery Center: Release of the First 8490 Sequenced Strains for Exploring Actinobacteria Biosynthetic Diversity.</title>
        <authorList>
            <person name="Kalkreuter E."/>
            <person name="Kautsar S.A."/>
            <person name="Yang D."/>
            <person name="Bader C.D."/>
            <person name="Teijaro C.N."/>
            <person name="Fluegel L."/>
            <person name="Davis C.M."/>
            <person name="Simpson J.R."/>
            <person name="Lauterbach L."/>
            <person name="Steele A.D."/>
            <person name="Gui C."/>
            <person name="Meng S."/>
            <person name="Li G."/>
            <person name="Viehrig K."/>
            <person name="Ye F."/>
            <person name="Su P."/>
            <person name="Kiefer A.F."/>
            <person name="Nichols A."/>
            <person name="Cepeda A.J."/>
            <person name="Yan W."/>
            <person name="Fan B."/>
            <person name="Jiang Y."/>
            <person name="Adhikari A."/>
            <person name="Zheng C.-J."/>
            <person name="Schuster L."/>
            <person name="Cowan T.M."/>
            <person name="Smanski M.J."/>
            <person name="Chevrette M.G."/>
            <person name="De Carvalho L.P.S."/>
            <person name="Shen B."/>
        </authorList>
    </citation>
    <scope>NUCLEOTIDE SEQUENCE [LARGE SCALE GENOMIC DNA]</scope>
    <source>
        <strain evidence="1 2">NPDC001166</strain>
    </source>
</reference>
<accession>A0ABV1U703</accession>
<protein>
    <submittedName>
        <fullName evidence="1">Uncharacterized protein</fullName>
    </submittedName>
</protein>
<comment type="caution">
    <text evidence="1">The sequence shown here is derived from an EMBL/GenBank/DDBJ whole genome shotgun (WGS) entry which is preliminary data.</text>
</comment>